<accession>A0ABR0VD84</accession>
<dbReference type="Proteomes" id="UP001318860">
    <property type="component" value="Unassembled WGS sequence"/>
</dbReference>
<feature type="compositionally biased region" description="Polar residues" evidence="1">
    <location>
        <begin position="77"/>
        <end position="96"/>
    </location>
</feature>
<comment type="caution">
    <text evidence="3">The sequence shown here is derived from an EMBL/GenBank/DDBJ whole genome shotgun (WGS) entry which is preliminary data.</text>
</comment>
<dbReference type="EMBL" id="JABTTQ020001279">
    <property type="protein sequence ID" value="KAK6132169.1"/>
    <property type="molecule type" value="Genomic_DNA"/>
</dbReference>
<reference evidence="3 4" key="1">
    <citation type="journal article" date="2021" name="Comput. Struct. Biotechnol. J.">
        <title>De novo genome assembly of the potent medicinal plant Rehmannia glutinosa using nanopore technology.</title>
        <authorList>
            <person name="Ma L."/>
            <person name="Dong C."/>
            <person name="Song C."/>
            <person name="Wang X."/>
            <person name="Zheng X."/>
            <person name="Niu Y."/>
            <person name="Chen S."/>
            <person name="Feng W."/>
        </authorList>
    </citation>
    <scope>NUCLEOTIDE SEQUENCE [LARGE SCALE GENOMIC DNA]</scope>
    <source>
        <strain evidence="3">DH-2019</strain>
    </source>
</reference>
<organism evidence="3 4">
    <name type="scientific">Rehmannia glutinosa</name>
    <name type="common">Chinese foxglove</name>
    <dbReference type="NCBI Taxonomy" id="99300"/>
    <lineage>
        <taxon>Eukaryota</taxon>
        <taxon>Viridiplantae</taxon>
        <taxon>Streptophyta</taxon>
        <taxon>Embryophyta</taxon>
        <taxon>Tracheophyta</taxon>
        <taxon>Spermatophyta</taxon>
        <taxon>Magnoliopsida</taxon>
        <taxon>eudicotyledons</taxon>
        <taxon>Gunneridae</taxon>
        <taxon>Pentapetalae</taxon>
        <taxon>asterids</taxon>
        <taxon>lamiids</taxon>
        <taxon>Lamiales</taxon>
        <taxon>Orobanchaceae</taxon>
        <taxon>Rehmannieae</taxon>
        <taxon>Rehmannia</taxon>
    </lineage>
</organism>
<evidence type="ECO:0000313" key="3">
    <source>
        <dbReference type="EMBL" id="KAK6132169.1"/>
    </source>
</evidence>
<proteinExistence type="predicted"/>
<feature type="region of interest" description="Disordered" evidence="1">
    <location>
        <begin position="1"/>
        <end position="61"/>
    </location>
</feature>
<sequence length="348" mass="39400">MSSPRHGSANPPPEESPYDHHTVSSPSILKLRKIPPIPTRQKAHIDEDENNEDPNIIKPSTLGLNQIRTRSAPLPLNQANSLGTPQNSENLENQGNDGADRRPKLSFTSQHSAATSAEQGGIASSLLVFHGYPAAFAKEMQSPRFQAILRLTSGRKKRVPDIKSFSHELDSKGVRPLPFWKSRAIGRMEEIMVMVRSKFDKLKEEVNADLGIFAGDLVSVLEKTSDYHPDWKECLEDLLVIARQCAKMSPGEFWMKCEGIVQNLDDRRQELPLGTLRQVHTRLLFILTRCTRPFSFKRKMVMKKIYWLHTSSVTLVCTQSVILGHHRVRKKVLRGKLIRSTNRTKQSD</sequence>
<name>A0ABR0VD84_REHGL</name>
<dbReference type="Pfam" id="PF26031">
    <property type="entry name" value="IREH1"/>
    <property type="match status" value="1"/>
</dbReference>
<evidence type="ECO:0000259" key="2">
    <source>
        <dbReference type="Pfam" id="PF26031"/>
    </source>
</evidence>
<gene>
    <name evidence="3" type="ORF">DH2020_034094</name>
</gene>
<evidence type="ECO:0000256" key="1">
    <source>
        <dbReference type="SAM" id="MobiDB-lite"/>
    </source>
</evidence>
<feature type="region of interest" description="Disordered" evidence="1">
    <location>
        <begin position="75"/>
        <end position="104"/>
    </location>
</feature>
<protein>
    <recommendedName>
        <fullName evidence="2">IREH1/IRE-like N-terminal domain-containing protein</fullName>
    </recommendedName>
</protein>
<feature type="domain" description="IREH1/IRE-like N-terminal" evidence="2">
    <location>
        <begin position="180"/>
        <end position="297"/>
    </location>
</feature>
<evidence type="ECO:0000313" key="4">
    <source>
        <dbReference type="Proteomes" id="UP001318860"/>
    </source>
</evidence>
<keyword evidence="4" id="KW-1185">Reference proteome</keyword>
<dbReference type="InterPro" id="IPR058783">
    <property type="entry name" value="IREH1/IRE-like_N"/>
</dbReference>